<dbReference type="RefSeq" id="WP_345235821.1">
    <property type="nucleotide sequence ID" value="NZ_BAABGZ010000018.1"/>
</dbReference>
<dbReference type="PANTHER" id="PTHR42927:SF1">
    <property type="entry name" value="HELICASE SUPERFAMILY 1 AND 2 DOMAIN-CONTAINING PROTEIN"/>
    <property type="match status" value="1"/>
</dbReference>
<evidence type="ECO:0000313" key="3">
    <source>
        <dbReference type="Proteomes" id="UP001501153"/>
    </source>
</evidence>
<dbReference type="InterPro" id="IPR007409">
    <property type="entry name" value="Restrct_endonuc_type1_HsdR_N"/>
</dbReference>
<proteinExistence type="predicted"/>
<name>A0ABP8ICC4_9BACT</name>
<dbReference type="Pfam" id="PF18766">
    <property type="entry name" value="SWI2_SNF2"/>
    <property type="match status" value="1"/>
</dbReference>
<dbReference type="Proteomes" id="UP001501153">
    <property type="component" value="Unassembled WGS sequence"/>
</dbReference>
<keyword evidence="2" id="KW-0347">Helicase</keyword>
<dbReference type="SMART" id="SM00487">
    <property type="entry name" value="DEXDc"/>
    <property type="match status" value="1"/>
</dbReference>
<dbReference type="PROSITE" id="PS51192">
    <property type="entry name" value="HELICASE_ATP_BIND_1"/>
    <property type="match status" value="1"/>
</dbReference>
<dbReference type="InterPro" id="IPR014001">
    <property type="entry name" value="Helicase_ATP-bd"/>
</dbReference>
<dbReference type="PANTHER" id="PTHR42927">
    <property type="entry name" value="HELICASE SUPERFAMILY 1 AND 2 DOMAIN-CONTAINING PROTEIN"/>
    <property type="match status" value="1"/>
</dbReference>
<keyword evidence="2" id="KW-0067">ATP-binding</keyword>
<dbReference type="GO" id="GO:0004386">
    <property type="term" value="F:helicase activity"/>
    <property type="evidence" value="ECO:0007669"/>
    <property type="project" value="UniProtKB-KW"/>
</dbReference>
<dbReference type="Pfam" id="PF04313">
    <property type="entry name" value="HSDR_N"/>
    <property type="match status" value="1"/>
</dbReference>
<evidence type="ECO:0000313" key="2">
    <source>
        <dbReference type="EMBL" id="GAA4355952.1"/>
    </source>
</evidence>
<comment type="caution">
    <text evidence="2">The sequence shown here is derived from an EMBL/GenBank/DDBJ whole genome shotgun (WGS) entry which is preliminary data.</text>
</comment>
<dbReference type="Gene3D" id="3.90.1570.50">
    <property type="match status" value="1"/>
</dbReference>
<accession>A0ABP8ICC4</accession>
<feature type="domain" description="Helicase ATP-binding" evidence="1">
    <location>
        <begin position="295"/>
        <end position="512"/>
    </location>
</feature>
<dbReference type="EMBL" id="BAABGZ010000018">
    <property type="protein sequence ID" value="GAA4355952.1"/>
    <property type="molecule type" value="Genomic_DNA"/>
</dbReference>
<sequence length="1032" mass="115833">MTHPHTSEAAFESVIEAEMLASGYQPLPAAGYQPERAMFGAEVLAFIERSQPREWAKLGQMLSERRDEQVLTDLSRWLDQHGCLATLRHGFKCYGRLLRVAYFRPAHGLNDELTTQYAANRLGLTRQLHFSPRHRAQSLDVLLSLNGLPVATLELKNPYTGQTAANAVHQYRHDRDPREPLFEFKRRTLVHFAVDPDTVWMTTRLAGESTRFLPFNRGLLGGAGNPPDPAGRTYRTAYLWAETLHPDSLLELLGNFLHLQTEEQRGDDGRKVRKETLVFPRYHQLEAVRQLVGAARHEGPGHNYLVEHSAGSGKSNTIAWLAHQLASLHNEQEQRVFDTVIVVTDRRVLDQQLQDTIYQFEHRLGVVQKIDEDSAQLTHALTGGVPIVITTLQKFPFVSRQLARLAEAQGRAAQVDADALPPRLYAVLIDEAHSSQGGDAATELKGVLGGAGLRAEARRRAEAEGQPDFEKLFQEMAKRGQQPNLSFFAFTATPKSRTLAVFGRSGKPFHRYAMRQAIEEGFILDVLRNYATYAAYYRLLKISANDPHVARRPAAHALSRYLRLHPASVAQKTAIIVEHFEHVSRHRIGGRAKAMVVTGSRLEAVRYKQSFDQYIREKRYPIKSLVAFSGTVTDDKLPEVSYTEPGMNGGLPEKALPEVFATPEFQVLLVAEKYQTGFDQPLLHTLYIDRRLDGIQAVQTLSRLNRPHPLKEDTFVLDFVNDPADIQAAFAQYYEGATMGEQPEAARLYELQAALEAAAIYHATEVATFSAVFFKPGLRQSAADHRALSAALDPALDRYRTLRAADEPQALAWRKQAQALLSLYAFLSQIIPYQESDLERLCAYLRHLLPRLPQRTTDAAYNFDEEVRLQFFRLQKIGEGSIALSGVAAQPLHGPVATGTGSVVEEPLALSRLIDVVNERFGTEFNEGDQLFFDQIVEVALRSDVLRQAAQANPSDKFALVFGAMLETLFIERMDQNVDIFSRYMSDGIFQSTVGSWLALDVYKRLQQLAKAEIVREPTPVNLEAYTLPSDK</sequence>
<dbReference type="InterPro" id="IPR055180">
    <property type="entry name" value="HsdR_RecA-like_helicase_dom_2"/>
</dbReference>
<dbReference type="InterPro" id="IPR027417">
    <property type="entry name" value="P-loop_NTPase"/>
</dbReference>
<dbReference type="SUPFAM" id="SSF52540">
    <property type="entry name" value="P-loop containing nucleoside triphosphate hydrolases"/>
    <property type="match status" value="1"/>
</dbReference>
<keyword evidence="2" id="KW-0378">Hydrolase</keyword>
<dbReference type="Gene3D" id="3.40.50.300">
    <property type="entry name" value="P-loop containing nucleotide triphosphate hydrolases"/>
    <property type="match status" value="2"/>
</dbReference>
<gene>
    <name evidence="2" type="ORF">GCM10023185_19290</name>
</gene>
<dbReference type="InterPro" id="IPR040980">
    <property type="entry name" value="SWI2_SNF2"/>
</dbReference>
<evidence type="ECO:0000259" key="1">
    <source>
        <dbReference type="PROSITE" id="PS51192"/>
    </source>
</evidence>
<protein>
    <submittedName>
        <fullName evidence="2">DEAD/DEAH box helicase family protein</fullName>
    </submittedName>
</protein>
<reference evidence="3" key="1">
    <citation type="journal article" date="2019" name="Int. J. Syst. Evol. Microbiol.">
        <title>The Global Catalogue of Microorganisms (GCM) 10K type strain sequencing project: providing services to taxonomists for standard genome sequencing and annotation.</title>
        <authorList>
            <consortium name="The Broad Institute Genomics Platform"/>
            <consortium name="The Broad Institute Genome Sequencing Center for Infectious Disease"/>
            <person name="Wu L."/>
            <person name="Ma J."/>
        </authorList>
    </citation>
    <scope>NUCLEOTIDE SEQUENCE [LARGE SCALE GENOMIC DNA]</scope>
    <source>
        <strain evidence="3">JCM 17923</strain>
    </source>
</reference>
<organism evidence="2 3">
    <name type="scientific">Hymenobacter saemangeumensis</name>
    <dbReference type="NCBI Taxonomy" id="1084522"/>
    <lineage>
        <taxon>Bacteria</taxon>
        <taxon>Pseudomonadati</taxon>
        <taxon>Bacteroidota</taxon>
        <taxon>Cytophagia</taxon>
        <taxon>Cytophagales</taxon>
        <taxon>Hymenobacteraceae</taxon>
        <taxon>Hymenobacter</taxon>
    </lineage>
</organism>
<dbReference type="Pfam" id="PF22679">
    <property type="entry name" value="T1R_D3-like"/>
    <property type="match status" value="1"/>
</dbReference>
<keyword evidence="2" id="KW-0547">Nucleotide-binding</keyword>
<keyword evidence="3" id="KW-1185">Reference proteome</keyword>